<keyword evidence="1" id="KW-0479">Metal-binding</keyword>
<dbReference type="AlphaFoldDB" id="G0N655"/>
<dbReference type="InParanoid" id="G0N655"/>
<dbReference type="Proteomes" id="UP000008068">
    <property type="component" value="Unassembled WGS sequence"/>
</dbReference>
<keyword evidence="4" id="KW-0805">Transcription regulation</keyword>
<dbReference type="STRING" id="135651.G0N655"/>
<evidence type="ECO:0000259" key="7">
    <source>
        <dbReference type="PROSITE" id="PS51184"/>
    </source>
</evidence>
<proteinExistence type="predicted"/>
<dbReference type="Gene3D" id="2.60.120.650">
    <property type="entry name" value="Cupin"/>
    <property type="match status" value="1"/>
</dbReference>
<gene>
    <name evidence="8" type="ORF">CAEBREN_11666</name>
</gene>
<evidence type="ECO:0000256" key="1">
    <source>
        <dbReference type="ARBA" id="ARBA00022723"/>
    </source>
</evidence>
<dbReference type="HOGENOM" id="CLU_474286_0_0_1"/>
<name>G0N655_CAEBE</name>
<evidence type="ECO:0000313" key="8">
    <source>
        <dbReference type="EMBL" id="EGT53552.1"/>
    </source>
</evidence>
<dbReference type="InterPro" id="IPR050690">
    <property type="entry name" value="JHDM1_Histone_Demethylase"/>
</dbReference>
<protein>
    <recommendedName>
        <fullName evidence="7">JmjC domain-containing protein</fullName>
    </recommendedName>
</protein>
<keyword evidence="9" id="KW-1185">Reference proteome</keyword>
<keyword evidence="5" id="KW-0804">Transcription</keyword>
<dbReference type="GO" id="GO:0016491">
    <property type="term" value="F:oxidoreductase activity"/>
    <property type="evidence" value="ECO:0007669"/>
    <property type="project" value="UniProtKB-KW"/>
</dbReference>
<accession>G0N655</accession>
<evidence type="ECO:0000256" key="4">
    <source>
        <dbReference type="ARBA" id="ARBA00023015"/>
    </source>
</evidence>
<feature type="region of interest" description="Disordered" evidence="6">
    <location>
        <begin position="548"/>
        <end position="575"/>
    </location>
</feature>
<dbReference type="SMART" id="SM00558">
    <property type="entry name" value="JmjC"/>
    <property type="match status" value="1"/>
</dbReference>
<keyword evidence="2" id="KW-0560">Oxidoreductase</keyword>
<feature type="compositionally biased region" description="Polar residues" evidence="6">
    <location>
        <begin position="96"/>
        <end position="106"/>
    </location>
</feature>
<dbReference type="PROSITE" id="PS51184">
    <property type="entry name" value="JMJC"/>
    <property type="match status" value="1"/>
</dbReference>
<dbReference type="SUPFAM" id="SSF51197">
    <property type="entry name" value="Clavaminate synthase-like"/>
    <property type="match status" value="1"/>
</dbReference>
<dbReference type="EMBL" id="GL379842">
    <property type="protein sequence ID" value="EGT53552.1"/>
    <property type="molecule type" value="Genomic_DNA"/>
</dbReference>
<reference evidence="9" key="1">
    <citation type="submission" date="2011-07" db="EMBL/GenBank/DDBJ databases">
        <authorList>
            <consortium name="Caenorhabditis brenneri Sequencing and Analysis Consortium"/>
            <person name="Wilson R.K."/>
        </authorList>
    </citation>
    <scope>NUCLEOTIDE SEQUENCE [LARGE SCALE GENOMIC DNA]</scope>
    <source>
        <strain evidence="9">PB2801</strain>
    </source>
</reference>
<feature type="compositionally biased region" description="Low complexity" evidence="6">
    <location>
        <begin position="21"/>
        <end position="47"/>
    </location>
</feature>
<feature type="compositionally biased region" description="Low complexity" evidence="6">
    <location>
        <begin position="129"/>
        <end position="140"/>
    </location>
</feature>
<dbReference type="GO" id="GO:0046872">
    <property type="term" value="F:metal ion binding"/>
    <property type="evidence" value="ECO:0007669"/>
    <property type="project" value="UniProtKB-KW"/>
</dbReference>
<evidence type="ECO:0000256" key="2">
    <source>
        <dbReference type="ARBA" id="ARBA00023002"/>
    </source>
</evidence>
<keyword evidence="3" id="KW-0408">Iron</keyword>
<feature type="compositionally biased region" description="Basic and acidic residues" evidence="6">
    <location>
        <begin position="10"/>
        <end position="20"/>
    </location>
</feature>
<dbReference type="InterPro" id="IPR003347">
    <property type="entry name" value="JmjC_dom"/>
</dbReference>
<dbReference type="OrthoDB" id="5874626at2759"/>
<sequence>MGNMFTKNAKCQDETPDQRDSSPAPTIPARAAATPATTSPPISSSTTLAADHQPRSLPPVPSPTPAHLLPMRRPPRGASFLAPVISSLQNRRLDQQFTSSGTQTDALNEESSDDSDEDDAPVTTRQLRSSRQSSSTSGSTGPSGSGSAGSSGSPIAKQPLYGTGLMSPQAAFFKSLRSTLPGSYAFMTVFLQGAHLHFENDEVPVHYHADGRNYKQLIGDLKEIHVFHNMDGLDMKVPKDLSISTMPRYINPGIEVGVNDSQTQNRMNMTVGELIKEFRKEVAQRSTILNNLTTLTDGQLLDRHLQLPAFVREHSMLDKLEEALKKQPSSPKITDLLKKIPKYQKFLFLSLKGCFTDGHIDMASTSVYSHIHEGEKHFFFAKNTPENIEVFKNYEKDFYNYSWIGELLAGQWRRVILKKGTTIFIPGSYIHFVWTPKDTIMIGGNFFMEKNLEQQFDIAKFEEEKYAKRLQETGENDRSHLFPHFPQLMWAYAEFVLIPRLQNYQNATDTDHLLSMTAVFLKELKPTIESLPYREQEMKNLKERMKQMVQEIKSERRKRSMPSTSGPAPAKKSKK</sequence>
<feature type="domain" description="JmjC" evidence="7">
    <location>
        <begin position="296"/>
        <end position="463"/>
    </location>
</feature>
<feature type="region of interest" description="Disordered" evidence="6">
    <location>
        <begin position="1"/>
        <end position="80"/>
    </location>
</feature>
<feature type="compositionally biased region" description="Acidic residues" evidence="6">
    <location>
        <begin position="107"/>
        <end position="120"/>
    </location>
</feature>
<evidence type="ECO:0000256" key="6">
    <source>
        <dbReference type="SAM" id="MobiDB-lite"/>
    </source>
</evidence>
<evidence type="ECO:0000313" key="9">
    <source>
        <dbReference type="Proteomes" id="UP000008068"/>
    </source>
</evidence>
<dbReference type="PANTHER" id="PTHR23123">
    <property type="entry name" value="PHD/F-BOX CONTAINING PROTEIN"/>
    <property type="match status" value="1"/>
</dbReference>
<organism evidence="9">
    <name type="scientific">Caenorhabditis brenneri</name>
    <name type="common">Nematode worm</name>
    <dbReference type="NCBI Taxonomy" id="135651"/>
    <lineage>
        <taxon>Eukaryota</taxon>
        <taxon>Metazoa</taxon>
        <taxon>Ecdysozoa</taxon>
        <taxon>Nematoda</taxon>
        <taxon>Chromadorea</taxon>
        <taxon>Rhabditida</taxon>
        <taxon>Rhabditina</taxon>
        <taxon>Rhabditomorpha</taxon>
        <taxon>Rhabditoidea</taxon>
        <taxon>Rhabditidae</taxon>
        <taxon>Peloderinae</taxon>
        <taxon>Caenorhabditis</taxon>
    </lineage>
</organism>
<evidence type="ECO:0000256" key="5">
    <source>
        <dbReference type="ARBA" id="ARBA00023163"/>
    </source>
</evidence>
<feature type="region of interest" description="Disordered" evidence="6">
    <location>
        <begin position="96"/>
        <end position="160"/>
    </location>
</feature>
<dbReference type="eggNOG" id="KOG1633">
    <property type="taxonomic scope" value="Eukaryota"/>
</dbReference>
<evidence type="ECO:0000256" key="3">
    <source>
        <dbReference type="ARBA" id="ARBA00023004"/>
    </source>
</evidence>